<organism evidence="5 6">
    <name type="scientific">Fervidobacterium gondwanense DSM 13020</name>
    <dbReference type="NCBI Taxonomy" id="1121883"/>
    <lineage>
        <taxon>Bacteria</taxon>
        <taxon>Thermotogati</taxon>
        <taxon>Thermotogota</taxon>
        <taxon>Thermotogae</taxon>
        <taxon>Thermotogales</taxon>
        <taxon>Fervidobacteriaceae</taxon>
        <taxon>Fervidobacterium</taxon>
    </lineage>
</organism>
<dbReference type="PANTHER" id="PTHR47313:SF1">
    <property type="entry name" value="RIBOSOMAL RNA LARGE SUBUNIT METHYLTRANSFERASE K_L"/>
    <property type="match status" value="1"/>
</dbReference>
<evidence type="ECO:0000313" key="5">
    <source>
        <dbReference type="EMBL" id="SHN59526.1"/>
    </source>
</evidence>
<gene>
    <name evidence="5" type="ORF">SAMN02745226_01075</name>
</gene>
<feature type="domain" description="Ribosomal RNA large subunit methyltransferase K/L-like methyltransferase" evidence="3">
    <location>
        <begin position="165"/>
        <end position="319"/>
    </location>
</feature>
<evidence type="ECO:0000256" key="1">
    <source>
        <dbReference type="ARBA" id="ARBA00022603"/>
    </source>
</evidence>
<dbReference type="PANTHER" id="PTHR47313">
    <property type="entry name" value="RIBOSOMAL RNA LARGE SUBUNIT METHYLTRANSFERASE K/L"/>
    <property type="match status" value="1"/>
</dbReference>
<evidence type="ECO:0000259" key="3">
    <source>
        <dbReference type="Pfam" id="PF01170"/>
    </source>
</evidence>
<dbReference type="Gene3D" id="3.30.2130.30">
    <property type="match status" value="1"/>
</dbReference>
<dbReference type="CDD" id="cd11715">
    <property type="entry name" value="THUMP_AdoMetMT"/>
    <property type="match status" value="1"/>
</dbReference>
<keyword evidence="1 5" id="KW-0489">Methyltransferase</keyword>
<reference evidence="6" key="1">
    <citation type="submission" date="2016-12" db="EMBL/GenBank/DDBJ databases">
        <authorList>
            <person name="Varghese N."/>
            <person name="Submissions S."/>
        </authorList>
    </citation>
    <scope>NUCLEOTIDE SEQUENCE [LARGE SCALE GENOMIC DNA]</scope>
    <source>
        <strain evidence="6">DSM 13020</strain>
    </source>
</reference>
<dbReference type="EMBL" id="FRDJ01000004">
    <property type="protein sequence ID" value="SHN59526.1"/>
    <property type="molecule type" value="Genomic_DNA"/>
</dbReference>
<evidence type="ECO:0000256" key="2">
    <source>
        <dbReference type="ARBA" id="ARBA00022679"/>
    </source>
</evidence>
<feature type="domain" description="RlmL ferredoxin-like" evidence="4">
    <location>
        <begin position="11"/>
        <end position="65"/>
    </location>
</feature>
<dbReference type="STRING" id="1121883.SAMN02745226_01075"/>
<dbReference type="Proteomes" id="UP000184207">
    <property type="component" value="Unassembled WGS sequence"/>
</dbReference>
<dbReference type="InterPro" id="IPR054170">
    <property type="entry name" value="RlmL_1st"/>
</dbReference>
<dbReference type="AlphaFoldDB" id="A0A1M7SM51"/>
<keyword evidence="2" id="KW-0808">Transferase</keyword>
<evidence type="ECO:0000259" key="4">
    <source>
        <dbReference type="Pfam" id="PF22020"/>
    </source>
</evidence>
<dbReference type="InterPro" id="IPR029063">
    <property type="entry name" value="SAM-dependent_MTases_sf"/>
</dbReference>
<dbReference type="GO" id="GO:0008990">
    <property type="term" value="F:rRNA (guanine-N2-)-methyltransferase activity"/>
    <property type="evidence" value="ECO:0007669"/>
    <property type="project" value="TreeGrafter"/>
</dbReference>
<dbReference type="Pfam" id="PF22020">
    <property type="entry name" value="RlmL_1st"/>
    <property type="match status" value="1"/>
</dbReference>
<dbReference type="Gene3D" id="3.40.50.150">
    <property type="entry name" value="Vaccinia Virus protein VP39"/>
    <property type="match status" value="1"/>
</dbReference>
<dbReference type="SUPFAM" id="SSF53335">
    <property type="entry name" value="S-adenosyl-L-methionine-dependent methyltransferases"/>
    <property type="match status" value="1"/>
</dbReference>
<protein>
    <submittedName>
        <fullName evidence="5">Putative N6-adenine-specific DNA methylase</fullName>
    </submittedName>
</protein>
<sequence length="369" mass="41674">MFESDNSNLVTLVAFCTSGLEGAVAVELRKYGYKIVYSSSGRIFFTAPLNDIPFLNMKIKSADRITILVAKFHAETFDELFAGVRSSNLNKYVEKNAKIVIEKLKITNSKLSATGAVASVAKKAMMENIGGSNESGPIYEVILLIKDNEVHLILDTTGSDSLSKRGYRIKSGKAPLRETIAAGIILLSRWSGGPLFDLFCGSGTIPIEASTLELPNVRRKYSSEEWKILKEIWKRTKRDLRDEFKAYDVNDGIIVGSDKDCKVIQIARENYRRAIEVFGSARNAEFRCSDFKDLTVFEDRAWVISNLPYGERLKGEEILSFLPKLREKFPNSNFYLLHPSGELEKLLGKASKKIRFQNSGIWTYLYMYY</sequence>
<keyword evidence="6" id="KW-1185">Reference proteome</keyword>
<proteinExistence type="predicted"/>
<dbReference type="GO" id="GO:0070043">
    <property type="term" value="F:rRNA (guanine-N7-)-methyltransferase activity"/>
    <property type="evidence" value="ECO:0007669"/>
    <property type="project" value="TreeGrafter"/>
</dbReference>
<name>A0A1M7SM51_FERGO</name>
<accession>A0A1M7SM51</accession>
<dbReference type="InterPro" id="IPR000241">
    <property type="entry name" value="RlmKL-like_Mtase"/>
</dbReference>
<dbReference type="Pfam" id="PF01170">
    <property type="entry name" value="UPF0020"/>
    <property type="match status" value="1"/>
</dbReference>
<evidence type="ECO:0000313" key="6">
    <source>
        <dbReference type="Proteomes" id="UP000184207"/>
    </source>
</evidence>